<reference evidence="1" key="1">
    <citation type="journal article" date="2015" name="Nature">
        <title>Complex archaea that bridge the gap between prokaryotes and eukaryotes.</title>
        <authorList>
            <person name="Spang A."/>
            <person name="Saw J.H."/>
            <person name="Jorgensen S.L."/>
            <person name="Zaremba-Niedzwiedzka K."/>
            <person name="Martijn J."/>
            <person name="Lind A.E."/>
            <person name="van Eijk R."/>
            <person name="Schleper C."/>
            <person name="Guy L."/>
            <person name="Ettema T.J."/>
        </authorList>
    </citation>
    <scope>NUCLEOTIDE SEQUENCE</scope>
</reference>
<organism evidence="1">
    <name type="scientific">marine sediment metagenome</name>
    <dbReference type="NCBI Taxonomy" id="412755"/>
    <lineage>
        <taxon>unclassified sequences</taxon>
        <taxon>metagenomes</taxon>
        <taxon>ecological metagenomes</taxon>
    </lineage>
</organism>
<name>A0A0F8XQ58_9ZZZZ</name>
<comment type="caution">
    <text evidence="1">The sequence shown here is derived from an EMBL/GenBank/DDBJ whole genome shotgun (WGS) entry which is preliminary data.</text>
</comment>
<evidence type="ECO:0000313" key="1">
    <source>
        <dbReference type="EMBL" id="KKK71142.1"/>
    </source>
</evidence>
<accession>A0A0F8XQ58</accession>
<proteinExistence type="predicted"/>
<sequence length="24" mass="3037">MKFNIVITCRDREEYLIKNLFYIN</sequence>
<gene>
    <name evidence="1" type="ORF">LCGC14_2916950</name>
</gene>
<feature type="non-terminal residue" evidence="1">
    <location>
        <position position="24"/>
    </location>
</feature>
<dbReference type="EMBL" id="LAZR01057869">
    <property type="protein sequence ID" value="KKK71142.1"/>
    <property type="molecule type" value="Genomic_DNA"/>
</dbReference>
<protein>
    <submittedName>
        <fullName evidence="1">Uncharacterized protein</fullName>
    </submittedName>
</protein>
<dbReference type="AlphaFoldDB" id="A0A0F8XQ58"/>